<evidence type="ECO:0000256" key="10">
    <source>
        <dbReference type="ARBA" id="ARBA00022989"/>
    </source>
</evidence>
<feature type="region of interest" description="Disordered" evidence="19">
    <location>
        <begin position="1464"/>
        <end position="1483"/>
    </location>
</feature>
<dbReference type="Proteomes" id="UP001066276">
    <property type="component" value="Chromosome 10"/>
</dbReference>
<feature type="domain" description="Protein kinase" evidence="21">
    <location>
        <begin position="135"/>
        <end position="405"/>
    </location>
</feature>
<evidence type="ECO:0000256" key="11">
    <source>
        <dbReference type="ARBA" id="ARBA00023136"/>
    </source>
</evidence>
<evidence type="ECO:0000256" key="6">
    <source>
        <dbReference type="ARBA" id="ARBA00022692"/>
    </source>
</evidence>
<feature type="region of interest" description="Disordered" evidence="19">
    <location>
        <begin position="957"/>
        <end position="1047"/>
    </location>
</feature>
<dbReference type="InterPro" id="IPR008266">
    <property type="entry name" value="Tyr_kinase_AS"/>
</dbReference>
<dbReference type="Gene3D" id="1.10.510.10">
    <property type="entry name" value="Transferase(Phosphotransferase) domain 1"/>
    <property type="match status" value="1"/>
</dbReference>
<evidence type="ECO:0000256" key="4">
    <source>
        <dbReference type="ARBA" id="ARBA00022553"/>
    </source>
</evidence>
<proteinExistence type="predicted"/>
<dbReference type="SUPFAM" id="SSF56112">
    <property type="entry name" value="Protein kinase-like (PK-like)"/>
    <property type="match status" value="1"/>
</dbReference>
<sequence>MGPSRVLPPVLTFGILLLIMGSVGAVPLPQAGAGETSNHEVSLYFVALSVGTFVMLLVVLVNCLSCCKEPEINFKEFGDHFDDEIEFTPPAEDTPSTQSPAEVFTLSVPTVSFPGPSQFQLPQDGSKSQVARHSLSYIQEISNGSFGKILLGEIYTDSSVARVIVKELKASAGSKEQEQFLKHGEPYCVLQHPNVVQCLGQCVEAIPYLLVFEFCDLGDIKAYLCNEEEKLSGDAEVMLLQRMACEIAAGLAVMHKQNFVHSDVALRNCFLTSDLTVKLGDYGIGYTRYKEDYLETDDKRIFPLRWTAPELVTSFQNRLVVADQTKHSNIWALGVTLWELLNGAARPYSDLSDGEVLAQVVKEKQVKLPEPELEQPYSDRWYEVLQFCWLPSDKRITAEEVHRLLTYLRMQSQRDSEVDFEQRWNSLKPNTNNRPLSTNSAFPILEHFTGDGLNHEMDEVLTVTETSQGLSFEYVWEAAKHDHYEEQNHTNPDMVVDYKNIFVPVPVNVFEKTSSEPVCEMQDCVSQDDSIIVSGVLPVFDVQKLSGGNEYYIQLEENTQIDRDSYRPPFSSSEIGQQLHLLGKNSQFIVLGDPNFEESNTDIDLFHTGVELKDSTVPEYLHVSSGHVYSSQRMPTKDNNLEDLVKVNNVFDLPKVNGLHTEISSSTSGSGILVESNLSLGDMEHKCSGYHKNEIMPQSHFRQVENKELTDNFLFLQEKNLLRDPLSDQDVTGDFRLELEKGGFMKNILTTLDRNNLDIELQLAENKSNLSPMFDTFGSSVIKGIGPVLEGKILRSTSESPSDLLVLADSSAIGTVPSSETKNSFLHVSDDITSNDDNSIESEGASTDLSPCYTKIQNFSTNIIPVTEILHFKTKSKTNGMTHQNETPQSNSLSEVKHVATMDGSNCDDPLSQTSVIKLSSELATETVMSSIETSSQSEIQKAVFSEICAEPVQFSDSTSQDSVLEDSLSAPSQTLEGSAETPDSLDSLDEHEVLGSSGIQSPNALLPPDKPADSGYETENLESPEWTSHTTSAGSPNKDTVLNGSVVDNVGSPSPTPVIIISEAVDCSDIESIEDNLELPTTKTCPNLNQNSYRDSAYFSDNDFEPERKLEDSASMSSKPTSLISEDQPFNDYFHLKENIGYSFFHGNVTDHIQSPVNIVASSSGLKQELEVDEHFELQRDIDTNEQTDYGEFDKEGPLTMQYPDDVKDLVHDNFSLTKTIHKTEVSELLIDTDWISSPTQLSSVGSADNTPTVDLVSEKELSLHSEIPKLKEPDVEGKYLRRLDASGLLESLEDGIDADEEDENSDDSDDDIRAYDIRSFSSDSDDDIAHPVPIVLTNKDDGKDLRSLLKLHVPASKRLFHEERKEKKAVSFFDDVTVYLFDQETPTKELGVRATDSHNHFASSSSPVSSSSPNYLHKFTNSESSTDEEGGGFEWDDDFSSPEPSFLSKTANSLINTKHSIQASKYFSPPPPPRSPEKSWLQASPYSRFSISPANLASFSITHLTDSDIEQGSSEDGEKD</sequence>
<evidence type="ECO:0000256" key="9">
    <source>
        <dbReference type="ARBA" id="ARBA00022840"/>
    </source>
</evidence>
<evidence type="ECO:0000256" key="7">
    <source>
        <dbReference type="ARBA" id="ARBA00022741"/>
    </source>
</evidence>
<dbReference type="PANTHER" id="PTHR24417:SF8">
    <property type="entry name" value="SERINE_THREONINE-PROTEIN KINASE LMTK2"/>
    <property type="match status" value="1"/>
</dbReference>
<evidence type="ECO:0000256" key="13">
    <source>
        <dbReference type="ARBA" id="ARBA00048679"/>
    </source>
</evidence>
<keyword evidence="10 20" id="KW-1133">Transmembrane helix</keyword>
<dbReference type="InterPro" id="IPR001245">
    <property type="entry name" value="Ser-Thr/Tyr_kinase_cat_dom"/>
</dbReference>
<organism evidence="22 23">
    <name type="scientific">Pleurodeles waltl</name>
    <name type="common">Iberian ribbed newt</name>
    <dbReference type="NCBI Taxonomy" id="8319"/>
    <lineage>
        <taxon>Eukaryota</taxon>
        <taxon>Metazoa</taxon>
        <taxon>Chordata</taxon>
        <taxon>Craniata</taxon>
        <taxon>Vertebrata</taxon>
        <taxon>Euteleostomi</taxon>
        <taxon>Amphibia</taxon>
        <taxon>Batrachia</taxon>
        <taxon>Caudata</taxon>
        <taxon>Salamandroidea</taxon>
        <taxon>Salamandridae</taxon>
        <taxon>Pleurodelinae</taxon>
        <taxon>Pleurodeles</taxon>
    </lineage>
</organism>
<evidence type="ECO:0000256" key="14">
    <source>
        <dbReference type="ARBA" id="ARBA00056664"/>
    </source>
</evidence>
<protein>
    <recommendedName>
        <fullName evidence="16">Serine/threonine-protein kinase LMTK2</fullName>
        <ecNumber evidence="2">2.7.11.1</ecNumber>
    </recommendedName>
    <alternativeName>
        <fullName evidence="17">Brain-enriched kinase</fullName>
    </alternativeName>
    <alternativeName>
        <fullName evidence="18">Lemur tyrosine kinase 2</fullName>
    </alternativeName>
</protein>
<dbReference type="InterPro" id="IPR011009">
    <property type="entry name" value="Kinase-like_dom_sf"/>
</dbReference>
<feature type="compositionally biased region" description="Low complexity" evidence="19">
    <location>
        <begin position="1405"/>
        <end position="1415"/>
    </location>
</feature>
<dbReference type="FunFam" id="1.10.510.10:FF:000386">
    <property type="entry name" value="serine/threonine-protein kinase LMTK2 isoform X1"/>
    <property type="match status" value="1"/>
</dbReference>
<evidence type="ECO:0000256" key="19">
    <source>
        <dbReference type="SAM" id="MobiDB-lite"/>
    </source>
</evidence>
<evidence type="ECO:0000256" key="20">
    <source>
        <dbReference type="SAM" id="Phobius"/>
    </source>
</evidence>
<feature type="transmembrane region" description="Helical" evidence="20">
    <location>
        <begin position="6"/>
        <end position="29"/>
    </location>
</feature>
<comment type="catalytic activity">
    <reaction evidence="12">
        <text>L-threonyl-[protein] + ATP = O-phospho-L-threonyl-[protein] + ADP + H(+)</text>
        <dbReference type="Rhea" id="RHEA:46608"/>
        <dbReference type="Rhea" id="RHEA-COMP:11060"/>
        <dbReference type="Rhea" id="RHEA-COMP:11605"/>
        <dbReference type="ChEBI" id="CHEBI:15378"/>
        <dbReference type="ChEBI" id="CHEBI:30013"/>
        <dbReference type="ChEBI" id="CHEBI:30616"/>
        <dbReference type="ChEBI" id="CHEBI:61977"/>
        <dbReference type="ChEBI" id="CHEBI:456216"/>
        <dbReference type="EC" id="2.7.11.1"/>
    </reaction>
</comment>
<evidence type="ECO:0000256" key="2">
    <source>
        <dbReference type="ARBA" id="ARBA00012513"/>
    </source>
</evidence>
<feature type="transmembrane region" description="Helical" evidence="20">
    <location>
        <begin position="41"/>
        <end position="61"/>
    </location>
</feature>
<keyword evidence="6 20" id="KW-0812">Transmembrane</keyword>
<keyword evidence="3" id="KW-0723">Serine/threonine-protein kinase</keyword>
<name>A0AAV7M0T5_PLEWA</name>
<evidence type="ECO:0000256" key="18">
    <source>
        <dbReference type="ARBA" id="ARBA00079456"/>
    </source>
</evidence>
<evidence type="ECO:0000313" key="22">
    <source>
        <dbReference type="EMBL" id="KAJ1096833.1"/>
    </source>
</evidence>
<reference evidence="22" key="1">
    <citation type="journal article" date="2022" name="bioRxiv">
        <title>Sequencing and chromosome-scale assembly of the giantPleurodeles waltlgenome.</title>
        <authorList>
            <person name="Brown T."/>
            <person name="Elewa A."/>
            <person name="Iarovenko S."/>
            <person name="Subramanian E."/>
            <person name="Araus A.J."/>
            <person name="Petzold A."/>
            <person name="Susuki M."/>
            <person name="Suzuki K.-i.T."/>
            <person name="Hayashi T."/>
            <person name="Toyoda A."/>
            <person name="Oliveira C."/>
            <person name="Osipova E."/>
            <person name="Leigh N.D."/>
            <person name="Simon A."/>
            <person name="Yun M.H."/>
        </authorList>
    </citation>
    <scope>NUCLEOTIDE SEQUENCE</scope>
    <source>
        <strain evidence="22">20211129_DDA</strain>
        <tissue evidence="22">Liver</tissue>
    </source>
</reference>
<evidence type="ECO:0000256" key="8">
    <source>
        <dbReference type="ARBA" id="ARBA00022777"/>
    </source>
</evidence>
<dbReference type="GO" id="GO:0004674">
    <property type="term" value="F:protein serine/threonine kinase activity"/>
    <property type="evidence" value="ECO:0007669"/>
    <property type="project" value="UniProtKB-KW"/>
</dbReference>
<evidence type="ECO:0000313" key="23">
    <source>
        <dbReference type="Proteomes" id="UP001066276"/>
    </source>
</evidence>
<dbReference type="PROSITE" id="PS00109">
    <property type="entry name" value="PROTEIN_KINASE_TYR"/>
    <property type="match status" value="1"/>
</dbReference>
<evidence type="ECO:0000259" key="21">
    <source>
        <dbReference type="PROSITE" id="PS50011"/>
    </source>
</evidence>
<evidence type="ECO:0000256" key="5">
    <source>
        <dbReference type="ARBA" id="ARBA00022679"/>
    </source>
</evidence>
<accession>A0AAV7M0T5</accession>
<dbReference type="PROSITE" id="PS50011">
    <property type="entry name" value="PROTEIN_KINASE_DOM"/>
    <property type="match status" value="1"/>
</dbReference>
<evidence type="ECO:0000256" key="1">
    <source>
        <dbReference type="ARBA" id="ARBA00004141"/>
    </source>
</evidence>
<evidence type="ECO:0000256" key="15">
    <source>
        <dbReference type="ARBA" id="ARBA00063938"/>
    </source>
</evidence>
<feature type="region of interest" description="Disordered" evidence="19">
    <location>
        <begin position="1294"/>
        <end position="1314"/>
    </location>
</feature>
<dbReference type="GO" id="GO:0005737">
    <property type="term" value="C:cytoplasm"/>
    <property type="evidence" value="ECO:0007669"/>
    <property type="project" value="UniProtKB-ARBA"/>
</dbReference>
<comment type="caution">
    <text evidence="22">The sequence shown here is derived from an EMBL/GenBank/DDBJ whole genome shotgun (WGS) entry which is preliminary data.</text>
</comment>
<dbReference type="EC" id="2.7.11.1" evidence="2"/>
<dbReference type="GO" id="GO:0016020">
    <property type="term" value="C:membrane"/>
    <property type="evidence" value="ECO:0007669"/>
    <property type="project" value="UniProtKB-SubCell"/>
</dbReference>
<comment type="subcellular location">
    <subcellularLocation>
        <location evidence="1">Membrane</location>
        <topology evidence="1">Multi-pass membrane protein</topology>
    </subcellularLocation>
</comment>
<dbReference type="InterPro" id="IPR000719">
    <property type="entry name" value="Prot_kinase_dom"/>
</dbReference>
<dbReference type="GO" id="GO:0005524">
    <property type="term" value="F:ATP binding"/>
    <property type="evidence" value="ECO:0007669"/>
    <property type="project" value="UniProtKB-KW"/>
</dbReference>
<comment type="catalytic activity">
    <reaction evidence="13">
        <text>L-seryl-[protein] + ATP = O-phospho-L-seryl-[protein] + ADP + H(+)</text>
        <dbReference type="Rhea" id="RHEA:17989"/>
        <dbReference type="Rhea" id="RHEA-COMP:9863"/>
        <dbReference type="Rhea" id="RHEA-COMP:11604"/>
        <dbReference type="ChEBI" id="CHEBI:15378"/>
        <dbReference type="ChEBI" id="CHEBI:29999"/>
        <dbReference type="ChEBI" id="CHEBI:30616"/>
        <dbReference type="ChEBI" id="CHEBI:83421"/>
        <dbReference type="ChEBI" id="CHEBI:456216"/>
        <dbReference type="EC" id="2.7.11.1"/>
    </reaction>
</comment>
<feature type="compositionally biased region" description="Polar residues" evidence="19">
    <location>
        <begin position="1026"/>
        <end position="1044"/>
    </location>
</feature>
<comment type="subunit">
    <text evidence="15">Interacts with PPP1C and inhibitor-2.</text>
</comment>
<evidence type="ECO:0000256" key="12">
    <source>
        <dbReference type="ARBA" id="ARBA00047899"/>
    </source>
</evidence>
<keyword evidence="5" id="KW-0808">Transferase</keyword>
<dbReference type="FunFam" id="3.30.200.20:FF:000275">
    <property type="entry name" value="Apoptosis associated tyrosine kinase"/>
    <property type="match status" value="1"/>
</dbReference>
<keyword evidence="9" id="KW-0067">ATP-binding</keyword>
<keyword evidence="11 20" id="KW-0472">Membrane</keyword>
<evidence type="ECO:0000256" key="3">
    <source>
        <dbReference type="ARBA" id="ARBA00022527"/>
    </source>
</evidence>
<dbReference type="Pfam" id="PF07714">
    <property type="entry name" value="PK_Tyr_Ser-Thr"/>
    <property type="match status" value="1"/>
</dbReference>
<dbReference type="Gene3D" id="3.30.200.20">
    <property type="entry name" value="Phosphorylase Kinase, domain 1"/>
    <property type="match status" value="1"/>
</dbReference>
<dbReference type="EMBL" id="JANPWB010000014">
    <property type="protein sequence ID" value="KAJ1096833.1"/>
    <property type="molecule type" value="Genomic_DNA"/>
</dbReference>
<feature type="region of interest" description="Disordered" evidence="19">
    <location>
        <begin position="1401"/>
        <end position="1454"/>
    </location>
</feature>
<evidence type="ECO:0000256" key="16">
    <source>
        <dbReference type="ARBA" id="ARBA00071818"/>
    </source>
</evidence>
<evidence type="ECO:0000256" key="17">
    <source>
        <dbReference type="ARBA" id="ARBA00079358"/>
    </source>
</evidence>
<keyword evidence="8" id="KW-0418">Kinase</keyword>
<dbReference type="PANTHER" id="PTHR24417">
    <property type="entry name" value="SERINE/THREONINE-PROTEIN KINASE LMTK1"/>
    <property type="match status" value="1"/>
</dbReference>
<keyword evidence="23" id="KW-1185">Reference proteome</keyword>
<gene>
    <name evidence="22" type="ORF">NDU88_001964</name>
</gene>
<feature type="compositionally biased region" description="Acidic residues" evidence="19">
    <location>
        <begin position="1294"/>
        <end position="1312"/>
    </location>
</feature>
<keyword evidence="7" id="KW-0547">Nucleotide-binding</keyword>
<feature type="compositionally biased region" description="Acidic residues" evidence="19">
    <location>
        <begin position="1427"/>
        <end position="1442"/>
    </location>
</feature>
<dbReference type="GO" id="GO:0012505">
    <property type="term" value="C:endomembrane system"/>
    <property type="evidence" value="ECO:0007669"/>
    <property type="project" value="UniProtKB-ARBA"/>
</dbReference>
<comment type="function">
    <text evidence="14">Phosphorylates PPP1C, phosphorylase b and CFTR.</text>
</comment>
<keyword evidence="4" id="KW-0597">Phosphoprotein</keyword>